<dbReference type="Gene3D" id="2.60.260.20">
    <property type="entry name" value="Urease metallochaperone UreE, N-terminal domain"/>
    <property type="match status" value="2"/>
</dbReference>
<protein>
    <submittedName>
        <fullName evidence="6">DnaJ C-terminal domain-containing protein</fullName>
    </submittedName>
</protein>
<dbReference type="Proteomes" id="UP001597402">
    <property type="component" value="Unassembled WGS sequence"/>
</dbReference>
<feature type="region of interest" description="Disordered" evidence="4">
    <location>
        <begin position="80"/>
        <end position="109"/>
    </location>
</feature>
<dbReference type="InterPro" id="IPR001623">
    <property type="entry name" value="DnaJ_domain"/>
</dbReference>
<evidence type="ECO:0000256" key="4">
    <source>
        <dbReference type="SAM" id="MobiDB-lite"/>
    </source>
</evidence>
<keyword evidence="3" id="KW-0143">Chaperone</keyword>
<name>A0ABW4X9B4_9ACTN</name>
<dbReference type="SMART" id="SM00271">
    <property type="entry name" value="DnaJ"/>
    <property type="match status" value="1"/>
</dbReference>
<dbReference type="PROSITE" id="PS50076">
    <property type="entry name" value="DNAJ_2"/>
    <property type="match status" value="1"/>
</dbReference>
<dbReference type="SUPFAM" id="SSF46565">
    <property type="entry name" value="Chaperone J-domain"/>
    <property type="match status" value="1"/>
</dbReference>
<evidence type="ECO:0000256" key="3">
    <source>
        <dbReference type="ARBA" id="ARBA00023186"/>
    </source>
</evidence>
<dbReference type="Gene3D" id="1.10.287.110">
    <property type="entry name" value="DnaJ domain"/>
    <property type="match status" value="1"/>
</dbReference>
<dbReference type="CDD" id="cd10747">
    <property type="entry name" value="DnaJ_C"/>
    <property type="match status" value="1"/>
</dbReference>
<feature type="domain" description="J" evidence="5">
    <location>
        <begin position="11"/>
        <end position="75"/>
    </location>
</feature>
<evidence type="ECO:0000259" key="5">
    <source>
        <dbReference type="PROSITE" id="PS50076"/>
    </source>
</evidence>
<organism evidence="6 7">
    <name type="scientific">Blastococcus deserti</name>
    <dbReference type="NCBI Taxonomy" id="2259033"/>
    <lineage>
        <taxon>Bacteria</taxon>
        <taxon>Bacillati</taxon>
        <taxon>Actinomycetota</taxon>
        <taxon>Actinomycetes</taxon>
        <taxon>Geodermatophilales</taxon>
        <taxon>Geodermatophilaceae</taxon>
        <taxon>Blastococcus</taxon>
    </lineage>
</organism>
<dbReference type="EMBL" id="JBHUHP010000004">
    <property type="protein sequence ID" value="MFD2091159.1"/>
    <property type="molecule type" value="Genomic_DNA"/>
</dbReference>
<dbReference type="PANTHER" id="PTHR43096:SF54">
    <property type="entry name" value="CHAPERONE PROTEIN DNAJ 1"/>
    <property type="match status" value="1"/>
</dbReference>
<evidence type="ECO:0000256" key="2">
    <source>
        <dbReference type="ARBA" id="ARBA00023016"/>
    </source>
</evidence>
<keyword evidence="2" id="KW-0346">Stress response</keyword>
<dbReference type="Pfam" id="PF01556">
    <property type="entry name" value="DnaJ_C"/>
    <property type="match status" value="1"/>
</dbReference>
<sequence>MAATAEWLDQDYYRVLGVPETASDKEITRAYRRLARRLHPDTNGGGGDAQRFGEVTAAYDVLHDPEKRREYDEARRFAASRRSAGAPPWPHGVSVRVNRSGTGTGPGRARRVSVENLFGGDPGQGLGAVFGDAFAGSRTGPAGRPRRGADVEAELELPFEEAVRGTTRALRVGSQTVTARIPAGVADGQTIRLPGHGEPGTDGGPPGDLRIRIRVAPHPLFGRSGRDLTVSVPVTFPEAVLGVDIAVPTLDGPVTVRVPPGTRSGATLRVRGRGVPPSGRAGGNPGDLLVTVEVDVPRQLDERQRAAVEALAQALPQPSRAHPGV</sequence>
<dbReference type="RefSeq" id="WP_376873140.1">
    <property type="nucleotide sequence ID" value="NZ_JBHUHP010000004.1"/>
</dbReference>
<gene>
    <name evidence="6" type="ORF">ACFSHS_06175</name>
</gene>
<dbReference type="InterPro" id="IPR036869">
    <property type="entry name" value="J_dom_sf"/>
</dbReference>
<keyword evidence="7" id="KW-1185">Reference proteome</keyword>
<proteinExistence type="predicted"/>
<dbReference type="InterPro" id="IPR002939">
    <property type="entry name" value="DnaJ_C"/>
</dbReference>
<accession>A0ABW4X9B4</accession>
<dbReference type="SUPFAM" id="SSF49493">
    <property type="entry name" value="HSP40/DnaJ peptide-binding domain"/>
    <property type="match status" value="2"/>
</dbReference>
<keyword evidence="1" id="KW-0235">DNA replication</keyword>
<dbReference type="Pfam" id="PF00226">
    <property type="entry name" value="DnaJ"/>
    <property type="match status" value="1"/>
</dbReference>
<dbReference type="CDD" id="cd06257">
    <property type="entry name" value="DnaJ"/>
    <property type="match status" value="1"/>
</dbReference>
<dbReference type="PRINTS" id="PR00625">
    <property type="entry name" value="JDOMAIN"/>
</dbReference>
<evidence type="ECO:0000313" key="7">
    <source>
        <dbReference type="Proteomes" id="UP001597402"/>
    </source>
</evidence>
<reference evidence="7" key="1">
    <citation type="journal article" date="2019" name="Int. J. Syst. Evol. Microbiol.">
        <title>The Global Catalogue of Microorganisms (GCM) 10K type strain sequencing project: providing services to taxonomists for standard genome sequencing and annotation.</title>
        <authorList>
            <consortium name="The Broad Institute Genomics Platform"/>
            <consortium name="The Broad Institute Genome Sequencing Center for Infectious Disease"/>
            <person name="Wu L."/>
            <person name="Ma J."/>
        </authorList>
    </citation>
    <scope>NUCLEOTIDE SEQUENCE [LARGE SCALE GENOMIC DNA]</scope>
    <source>
        <strain evidence="7">JCM 3338</strain>
    </source>
</reference>
<evidence type="ECO:0000256" key="1">
    <source>
        <dbReference type="ARBA" id="ARBA00022705"/>
    </source>
</evidence>
<dbReference type="InterPro" id="IPR008971">
    <property type="entry name" value="HSP40/DnaJ_pept-bd"/>
</dbReference>
<evidence type="ECO:0000313" key="6">
    <source>
        <dbReference type="EMBL" id="MFD2091159.1"/>
    </source>
</evidence>
<comment type="caution">
    <text evidence="6">The sequence shown here is derived from an EMBL/GenBank/DDBJ whole genome shotgun (WGS) entry which is preliminary data.</text>
</comment>
<dbReference type="PANTHER" id="PTHR43096">
    <property type="entry name" value="DNAJ HOMOLOG 1, MITOCHONDRIAL-RELATED"/>
    <property type="match status" value="1"/>
</dbReference>